<keyword evidence="1" id="KW-0969">Cilium</keyword>
<dbReference type="Pfam" id="PF06289">
    <property type="entry name" value="FlbD"/>
    <property type="match status" value="1"/>
</dbReference>
<keyword evidence="1" id="KW-0966">Cell projection</keyword>
<gene>
    <name evidence="1" type="ORF">B4O97_13230</name>
</gene>
<accession>A0A1Y1RW12</accession>
<dbReference type="InterPro" id="IPR009384">
    <property type="entry name" value="SwrD-like"/>
</dbReference>
<evidence type="ECO:0000313" key="2">
    <source>
        <dbReference type="Proteomes" id="UP000192343"/>
    </source>
</evidence>
<reference evidence="1 2" key="1">
    <citation type="submission" date="2017-03" db="EMBL/GenBank/DDBJ databases">
        <title>Draft Genome sequence of Marispirochaeta sp. strain JC444.</title>
        <authorList>
            <person name="Shivani Y."/>
            <person name="Subhash Y."/>
            <person name="Sasikala C."/>
            <person name="Ramana C."/>
        </authorList>
    </citation>
    <scope>NUCLEOTIDE SEQUENCE [LARGE SCALE GENOMIC DNA]</scope>
    <source>
        <strain evidence="1 2">JC444</strain>
    </source>
</reference>
<proteinExistence type="predicted"/>
<evidence type="ECO:0000313" key="1">
    <source>
        <dbReference type="EMBL" id="ORC34270.1"/>
    </source>
</evidence>
<dbReference type="AlphaFoldDB" id="A0A1Y1RW12"/>
<protein>
    <submittedName>
        <fullName evidence="1">Flagellar protein FlbD</fullName>
    </submittedName>
</protein>
<sequence length="65" mass="7742">MIEVTRLDGTVYWVNPHQIEYMEANPDTTLIMLSGKRLVVREDRRTIMNSIIEYRRQIGAFKNEE</sequence>
<comment type="caution">
    <text evidence="1">The sequence shown here is derived from an EMBL/GenBank/DDBJ whole genome shotgun (WGS) entry which is preliminary data.</text>
</comment>
<keyword evidence="2" id="KW-1185">Reference proteome</keyword>
<dbReference type="OrthoDB" id="9799862at2"/>
<keyword evidence="1" id="KW-0282">Flagellum</keyword>
<name>A0A1Y1RW12_9SPIO</name>
<dbReference type="Proteomes" id="UP000192343">
    <property type="component" value="Unassembled WGS sequence"/>
</dbReference>
<dbReference type="PANTHER" id="PTHR39185:SF1">
    <property type="entry name" value="SWARMING MOTILITY PROTEIN SWRD"/>
    <property type="match status" value="1"/>
</dbReference>
<dbReference type="RefSeq" id="WP_083051506.1">
    <property type="nucleotide sequence ID" value="NZ_CAXXQO010000004.1"/>
</dbReference>
<dbReference type="STRING" id="1963862.B4O97_13230"/>
<dbReference type="PANTHER" id="PTHR39185">
    <property type="entry name" value="SWARMING MOTILITY PROTEIN SWRD"/>
    <property type="match status" value="1"/>
</dbReference>
<organism evidence="1 2">
    <name type="scientific">Marispirochaeta aestuarii</name>
    <dbReference type="NCBI Taxonomy" id="1963862"/>
    <lineage>
        <taxon>Bacteria</taxon>
        <taxon>Pseudomonadati</taxon>
        <taxon>Spirochaetota</taxon>
        <taxon>Spirochaetia</taxon>
        <taxon>Spirochaetales</taxon>
        <taxon>Spirochaetaceae</taxon>
        <taxon>Marispirochaeta</taxon>
    </lineage>
</organism>
<dbReference type="EMBL" id="MWQY01000014">
    <property type="protein sequence ID" value="ORC34270.1"/>
    <property type="molecule type" value="Genomic_DNA"/>
</dbReference>